<protein>
    <recommendedName>
        <fullName evidence="4">DUF1774-domain-containing protein</fullName>
    </recommendedName>
</protein>
<sequence length="291" mass="33225">MRLQLWFLRILNLISYLYFFHTTLYQVLSPDGEEPHKTYSANPTRLTPDSFVLLIYFPIFLGLGLFNVYQFFPAAEEFVVKGVSWSLVLSLSLYGAWTWFWQHSHPVFSLLFAVLITAFVSYGQASFYRLSATTSSLANKVCIEFPLSLWHAWTSVILVLNFYAALSSPSSPHWFQNTLALLLLAAFYGSAARYLIRLDFVGVVVLLWVQSGIVVNQSSIVVRYYTAFQMVVIVMLSTIRIHEYKAEEATPWVRSLAEFYQWRNPEETSPLLPGISHGPTVYTTPQVNVSA</sequence>
<feature type="transmembrane region" description="Helical" evidence="1">
    <location>
        <begin position="174"/>
        <end position="191"/>
    </location>
</feature>
<feature type="transmembrane region" description="Helical" evidence="1">
    <location>
        <begin position="7"/>
        <end position="28"/>
    </location>
</feature>
<comment type="caution">
    <text evidence="2">The sequence shown here is derived from an EMBL/GenBank/DDBJ whole genome shotgun (WGS) entry which is preliminary data.</text>
</comment>
<proteinExistence type="predicted"/>
<dbReference type="STRING" id="1314790.A0A1Y1YKV3"/>
<keyword evidence="1" id="KW-0812">Transmembrane</keyword>
<evidence type="ECO:0000313" key="2">
    <source>
        <dbReference type="EMBL" id="ORX98651.1"/>
    </source>
</evidence>
<dbReference type="EMBL" id="MCFE01000110">
    <property type="protein sequence ID" value="ORX98651.1"/>
    <property type="molecule type" value="Genomic_DNA"/>
</dbReference>
<accession>A0A1Y1YKV3</accession>
<keyword evidence="1" id="KW-0472">Membrane</keyword>
<reference evidence="2 3" key="1">
    <citation type="submission" date="2016-07" db="EMBL/GenBank/DDBJ databases">
        <title>Pervasive Adenine N6-methylation of Active Genes in Fungi.</title>
        <authorList>
            <consortium name="DOE Joint Genome Institute"/>
            <person name="Mondo S.J."/>
            <person name="Dannebaum R.O."/>
            <person name="Kuo R.C."/>
            <person name="Labutti K."/>
            <person name="Haridas S."/>
            <person name="Kuo A."/>
            <person name="Salamov A."/>
            <person name="Ahrendt S.R."/>
            <person name="Lipzen A."/>
            <person name="Sullivan W."/>
            <person name="Andreopoulos W.B."/>
            <person name="Clum A."/>
            <person name="Lindquist E."/>
            <person name="Daum C."/>
            <person name="Ramamoorthy G.K."/>
            <person name="Gryganskyi A."/>
            <person name="Culley D."/>
            <person name="Magnuson J.K."/>
            <person name="James T.Y."/>
            <person name="O'Malley M.A."/>
            <person name="Stajich J.E."/>
            <person name="Spatafora J.W."/>
            <person name="Visel A."/>
            <person name="Grigoriev I.V."/>
        </authorList>
    </citation>
    <scope>NUCLEOTIDE SEQUENCE [LARGE SCALE GENOMIC DNA]</scope>
    <source>
        <strain evidence="2 3">CBS 931.73</strain>
    </source>
</reference>
<keyword evidence="3" id="KW-1185">Reference proteome</keyword>
<name>A0A1Y1YKV3_9FUNG</name>
<feature type="transmembrane region" description="Helical" evidence="1">
    <location>
        <begin position="78"/>
        <end position="101"/>
    </location>
</feature>
<dbReference type="InParanoid" id="A0A1Y1YKV3"/>
<dbReference type="Proteomes" id="UP000193498">
    <property type="component" value="Unassembled WGS sequence"/>
</dbReference>
<dbReference type="OrthoDB" id="5586934at2759"/>
<keyword evidence="1" id="KW-1133">Transmembrane helix</keyword>
<organism evidence="2 3">
    <name type="scientific">Basidiobolus meristosporus CBS 931.73</name>
    <dbReference type="NCBI Taxonomy" id="1314790"/>
    <lineage>
        <taxon>Eukaryota</taxon>
        <taxon>Fungi</taxon>
        <taxon>Fungi incertae sedis</taxon>
        <taxon>Zoopagomycota</taxon>
        <taxon>Entomophthoromycotina</taxon>
        <taxon>Basidiobolomycetes</taxon>
        <taxon>Basidiobolales</taxon>
        <taxon>Basidiobolaceae</taxon>
        <taxon>Basidiobolus</taxon>
    </lineage>
</organism>
<feature type="transmembrane region" description="Helical" evidence="1">
    <location>
        <begin position="107"/>
        <end position="128"/>
    </location>
</feature>
<evidence type="ECO:0000256" key="1">
    <source>
        <dbReference type="SAM" id="Phobius"/>
    </source>
</evidence>
<dbReference type="AlphaFoldDB" id="A0A1Y1YKV3"/>
<evidence type="ECO:0000313" key="3">
    <source>
        <dbReference type="Proteomes" id="UP000193498"/>
    </source>
</evidence>
<gene>
    <name evidence="2" type="ORF">K493DRAFT_5689</name>
</gene>
<feature type="transmembrane region" description="Helical" evidence="1">
    <location>
        <begin position="149"/>
        <end position="168"/>
    </location>
</feature>
<evidence type="ECO:0008006" key="4">
    <source>
        <dbReference type="Google" id="ProtNLM"/>
    </source>
</evidence>
<feature type="transmembrane region" description="Helical" evidence="1">
    <location>
        <begin position="198"/>
        <end position="215"/>
    </location>
</feature>
<feature type="transmembrane region" description="Helical" evidence="1">
    <location>
        <begin position="48"/>
        <end position="66"/>
    </location>
</feature>